<dbReference type="EMBL" id="JAHWQX010000003">
    <property type="protein sequence ID" value="MBW3098032.1"/>
    <property type="molecule type" value="Genomic_DNA"/>
</dbReference>
<keyword evidence="11" id="KW-1185">Reference proteome</keyword>
<dbReference type="RefSeq" id="WP_219201971.1">
    <property type="nucleotide sequence ID" value="NZ_JAHWQX010000003.1"/>
</dbReference>
<dbReference type="CDD" id="cd06261">
    <property type="entry name" value="TM_PBP2"/>
    <property type="match status" value="1"/>
</dbReference>
<accession>A0ABS6WPY8</accession>
<evidence type="ECO:0000256" key="6">
    <source>
        <dbReference type="ARBA" id="ARBA00022989"/>
    </source>
</evidence>
<organism evidence="10 11">
    <name type="scientific">Pseudohoeflea coraliihabitans</name>
    <dbReference type="NCBI Taxonomy" id="2860393"/>
    <lineage>
        <taxon>Bacteria</taxon>
        <taxon>Pseudomonadati</taxon>
        <taxon>Pseudomonadota</taxon>
        <taxon>Alphaproteobacteria</taxon>
        <taxon>Hyphomicrobiales</taxon>
        <taxon>Rhizobiaceae</taxon>
        <taxon>Pseudohoeflea</taxon>
    </lineage>
</organism>
<name>A0ABS6WPY8_9HYPH</name>
<proteinExistence type="inferred from homology"/>
<feature type="transmembrane region" description="Helical" evidence="8">
    <location>
        <begin position="201"/>
        <end position="220"/>
    </location>
</feature>
<dbReference type="Pfam" id="PF00528">
    <property type="entry name" value="BPD_transp_1"/>
    <property type="match status" value="1"/>
</dbReference>
<protein>
    <submittedName>
        <fullName evidence="10">ABC transporter permease subunit</fullName>
    </submittedName>
</protein>
<feature type="transmembrane region" description="Helical" evidence="8">
    <location>
        <begin position="152"/>
        <end position="173"/>
    </location>
</feature>
<dbReference type="Proteomes" id="UP001430804">
    <property type="component" value="Unassembled WGS sequence"/>
</dbReference>
<evidence type="ECO:0000256" key="8">
    <source>
        <dbReference type="RuleBase" id="RU363032"/>
    </source>
</evidence>
<gene>
    <name evidence="10" type="ORF">KY465_12135</name>
</gene>
<comment type="similarity">
    <text evidence="2">Belongs to the binding-protein-dependent transport system permease family. CysTW subfamily.</text>
</comment>
<comment type="subcellular location">
    <subcellularLocation>
        <location evidence="1 8">Cell membrane</location>
        <topology evidence="1 8">Multi-pass membrane protein</topology>
    </subcellularLocation>
</comment>
<keyword evidence="4" id="KW-1003">Cell membrane</keyword>
<evidence type="ECO:0000256" key="3">
    <source>
        <dbReference type="ARBA" id="ARBA00022448"/>
    </source>
</evidence>
<evidence type="ECO:0000259" key="9">
    <source>
        <dbReference type="PROSITE" id="PS50928"/>
    </source>
</evidence>
<feature type="domain" description="ABC transmembrane type-1" evidence="9">
    <location>
        <begin position="84"/>
        <end position="272"/>
    </location>
</feature>
<sequence length="283" mass="31578">MAISEHTHLTSTTTPQDRGEWSYWSGWKPLGKWGGLLMLFCIYFPLAWLALMSISERPLSGIPLPFSLQHYRALFADTKWVEPFGASILIALLVGIVSATVATLVGRALPRTRNPGGLLLLFLLPLFVPGMSLGAALFIFARSVLELKLGFWSIFIGHFVWAFPFSLLIILVLTTRFDNRLIEAASDLGASSWRSFWDIEFPLLMPGIIGAGLFGFLLSFNEVLRTIFLRGTEKTMPVWNWIMAASQQSQVPIIFALATIVLLVTLPLLAGMFWLVFARLDKS</sequence>
<evidence type="ECO:0000313" key="10">
    <source>
        <dbReference type="EMBL" id="MBW3098032.1"/>
    </source>
</evidence>
<evidence type="ECO:0000256" key="5">
    <source>
        <dbReference type="ARBA" id="ARBA00022692"/>
    </source>
</evidence>
<evidence type="ECO:0000256" key="7">
    <source>
        <dbReference type="ARBA" id="ARBA00023136"/>
    </source>
</evidence>
<dbReference type="PANTHER" id="PTHR43848:SF2">
    <property type="entry name" value="PUTRESCINE TRANSPORT SYSTEM PERMEASE PROTEIN POTI"/>
    <property type="match status" value="1"/>
</dbReference>
<evidence type="ECO:0000256" key="1">
    <source>
        <dbReference type="ARBA" id="ARBA00004651"/>
    </source>
</evidence>
<comment type="caution">
    <text evidence="10">The sequence shown here is derived from an EMBL/GenBank/DDBJ whole genome shotgun (WGS) entry which is preliminary data.</text>
</comment>
<keyword evidence="6 8" id="KW-1133">Transmembrane helix</keyword>
<evidence type="ECO:0000256" key="4">
    <source>
        <dbReference type="ARBA" id="ARBA00022475"/>
    </source>
</evidence>
<reference evidence="10" key="1">
    <citation type="submission" date="2021-07" db="EMBL/GenBank/DDBJ databases">
        <title>Pseudohoeflea marina sp. nov. a polyhydroxyalcanoate-producing bacterium.</title>
        <authorList>
            <person name="Zheng W."/>
            <person name="Yu S."/>
            <person name="Huang Y."/>
        </authorList>
    </citation>
    <scope>NUCLEOTIDE SEQUENCE</scope>
    <source>
        <strain evidence="10">DP4N28-3</strain>
    </source>
</reference>
<keyword evidence="5 8" id="KW-0812">Transmembrane</keyword>
<feature type="transmembrane region" description="Helical" evidence="8">
    <location>
        <begin position="84"/>
        <end position="106"/>
    </location>
</feature>
<dbReference type="InterPro" id="IPR000515">
    <property type="entry name" value="MetI-like"/>
</dbReference>
<feature type="transmembrane region" description="Helical" evidence="8">
    <location>
        <begin position="118"/>
        <end position="140"/>
    </location>
</feature>
<keyword evidence="3 8" id="KW-0813">Transport</keyword>
<evidence type="ECO:0000256" key="2">
    <source>
        <dbReference type="ARBA" id="ARBA00007069"/>
    </source>
</evidence>
<keyword evidence="7 8" id="KW-0472">Membrane</keyword>
<dbReference type="PROSITE" id="PS50928">
    <property type="entry name" value="ABC_TM1"/>
    <property type="match status" value="1"/>
</dbReference>
<dbReference type="PANTHER" id="PTHR43848">
    <property type="entry name" value="PUTRESCINE TRANSPORT SYSTEM PERMEASE PROTEIN POTI"/>
    <property type="match status" value="1"/>
</dbReference>
<feature type="transmembrane region" description="Helical" evidence="8">
    <location>
        <begin position="253"/>
        <end position="277"/>
    </location>
</feature>
<evidence type="ECO:0000313" key="11">
    <source>
        <dbReference type="Proteomes" id="UP001430804"/>
    </source>
</evidence>
<feature type="transmembrane region" description="Helical" evidence="8">
    <location>
        <begin position="33"/>
        <end position="54"/>
    </location>
</feature>
<dbReference type="InterPro" id="IPR051789">
    <property type="entry name" value="Bact_Polyamine_Transport"/>
</dbReference>